<dbReference type="EMBL" id="BAAAQM010000021">
    <property type="protein sequence ID" value="GAA1975104.1"/>
    <property type="molecule type" value="Genomic_DNA"/>
</dbReference>
<feature type="compositionally biased region" description="Low complexity" evidence="1">
    <location>
        <begin position="1"/>
        <end position="11"/>
    </location>
</feature>
<feature type="compositionally biased region" description="Basic residues" evidence="1">
    <location>
        <begin position="56"/>
        <end position="74"/>
    </location>
</feature>
<reference evidence="2 3" key="1">
    <citation type="journal article" date="2019" name="Int. J. Syst. Evol. Microbiol.">
        <title>The Global Catalogue of Microorganisms (GCM) 10K type strain sequencing project: providing services to taxonomists for standard genome sequencing and annotation.</title>
        <authorList>
            <consortium name="The Broad Institute Genomics Platform"/>
            <consortium name="The Broad Institute Genome Sequencing Center for Infectious Disease"/>
            <person name="Wu L."/>
            <person name="Ma J."/>
        </authorList>
    </citation>
    <scope>NUCLEOTIDE SEQUENCE [LARGE SCALE GENOMIC DNA]</scope>
    <source>
        <strain evidence="2 3">JCM 16013</strain>
    </source>
</reference>
<feature type="compositionally biased region" description="Basic and acidic residues" evidence="1">
    <location>
        <begin position="25"/>
        <end position="39"/>
    </location>
</feature>
<keyword evidence="3" id="KW-1185">Reference proteome</keyword>
<feature type="region of interest" description="Disordered" evidence="1">
    <location>
        <begin position="1"/>
        <end position="74"/>
    </location>
</feature>
<protein>
    <recommendedName>
        <fullName evidence="4">DUF5302 domain-containing protein</fullName>
    </recommendedName>
</protein>
<organism evidence="2 3">
    <name type="scientific">Catenulispora subtropica</name>
    <dbReference type="NCBI Taxonomy" id="450798"/>
    <lineage>
        <taxon>Bacteria</taxon>
        <taxon>Bacillati</taxon>
        <taxon>Actinomycetota</taxon>
        <taxon>Actinomycetes</taxon>
        <taxon>Catenulisporales</taxon>
        <taxon>Catenulisporaceae</taxon>
        <taxon>Catenulispora</taxon>
    </lineage>
</organism>
<dbReference type="Proteomes" id="UP001499854">
    <property type="component" value="Unassembled WGS sequence"/>
</dbReference>
<gene>
    <name evidence="2" type="ORF">GCM10009838_38940</name>
</gene>
<dbReference type="InterPro" id="IPR035172">
    <property type="entry name" value="DUF5302"/>
</dbReference>
<evidence type="ECO:0008006" key="4">
    <source>
        <dbReference type="Google" id="ProtNLM"/>
    </source>
</evidence>
<evidence type="ECO:0000313" key="2">
    <source>
        <dbReference type="EMBL" id="GAA1975104.1"/>
    </source>
</evidence>
<evidence type="ECO:0000256" key="1">
    <source>
        <dbReference type="SAM" id="MobiDB-lite"/>
    </source>
</evidence>
<proteinExistence type="predicted"/>
<evidence type="ECO:0000313" key="3">
    <source>
        <dbReference type="Proteomes" id="UP001499854"/>
    </source>
</evidence>
<comment type="caution">
    <text evidence="2">The sequence shown here is derived from an EMBL/GenBank/DDBJ whole genome shotgun (WGS) entry which is preliminary data.</text>
</comment>
<sequence>MDTTAAGSQPEPGEPGGGPETASAEEQKKKFLEALEAKRTAAGRGAGGGPGESKIHSAHGRAGAKRQFRRKSGG</sequence>
<dbReference type="Pfam" id="PF17227">
    <property type="entry name" value="DUF5302"/>
    <property type="match status" value="1"/>
</dbReference>
<accession>A0ABN2RUG8</accession>
<dbReference type="RefSeq" id="WP_344658474.1">
    <property type="nucleotide sequence ID" value="NZ_BAAAQM010000021.1"/>
</dbReference>
<name>A0ABN2RUG8_9ACTN</name>